<organism evidence="2">
    <name type="scientific">marine metagenome</name>
    <dbReference type="NCBI Taxonomy" id="408172"/>
    <lineage>
        <taxon>unclassified sequences</taxon>
        <taxon>metagenomes</taxon>
        <taxon>ecological metagenomes</taxon>
    </lineage>
</organism>
<dbReference type="InterPro" id="IPR032466">
    <property type="entry name" value="Metal_Hydrolase"/>
</dbReference>
<dbReference type="Pfam" id="PF01979">
    <property type="entry name" value="Amidohydro_1"/>
    <property type="match status" value="1"/>
</dbReference>
<reference evidence="2" key="1">
    <citation type="submission" date="2018-05" db="EMBL/GenBank/DDBJ databases">
        <authorList>
            <person name="Lanie J.A."/>
            <person name="Ng W.-L."/>
            <person name="Kazmierczak K.M."/>
            <person name="Andrzejewski T.M."/>
            <person name="Davidsen T.M."/>
            <person name="Wayne K.J."/>
            <person name="Tettelin H."/>
            <person name="Glass J.I."/>
            <person name="Rusch D."/>
            <person name="Podicherti R."/>
            <person name="Tsui H.-C.T."/>
            <person name="Winkler M.E."/>
        </authorList>
    </citation>
    <scope>NUCLEOTIDE SEQUENCE</scope>
</reference>
<gene>
    <name evidence="2" type="ORF">METZ01_LOCUS421832</name>
</gene>
<accession>A0A382XF37</accession>
<dbReference type="SUPFAM" id="SSF51556">
    <property type="entry name" value="Metallo-dependent hydrolases"/>
    <property type="match status" value="1"/>
</dbReference>
<dbReference type="GO" id="GO:0019213">
    <property type="term" value="F:deacetylase activity"/>
    <property type="evidence" value="ECO:0007669"/>
    <property type="project" value="InterPro"/>
</dbReference>
<dbReference type="InterPro" id="IPR006680">
    <property type="entry name" value="Amidohydro-rel"/>
</dbReference>
<feature type="non-terminal residue" evidence="2">
    <location>
        <position position="1"/>
    </location>
</feature>
<dbReference type="AlphaFoldDB" id="A0A382XF37"/>
<name>A0A382XF37_9ZZZZ</name>
<sequence length="271" mass="29118">RGTTTVLSQGDAGADTWPIYQNTLIASARLRIRMAISPVSWGAFAQTGSFEDMDNIDVESCVSTIRDGGDAIWGISVNTAVQVTGDSDPREILRRVLTAAEATGRPLLFGSRREPSDWPLAEQLALLRPGDALTYCLHRGTDSGDESIVRDGHVQDAVWEARERGVLFDMGHGMNSFDFGVAEAIIAEGFLPDTISTDIQRRHVGLEPQHDMPLVMSKMIAAGMPESEALIRATSNPAKAIGMSGEIGTLAPGACADLAVLRWDSDQTPLI</sequence>
<dbReference type="Gene3D" id="3.20.20.140">
    <property type="entry name" value="Metal-dependent hydrolases"/>
    <property type="match status" value="1"/>
</dbReference>
<protein>
    <recommendedName>
        <fullName evidence="1">Amidohydrolase-related domain-containing protein</fullName>
    </recommendedName>
</protein>
<proteinExistence type="predicted"/>
<evidence type="ECO:0000259" key="1">
    <source>
        <dbReference type="Pfam" id="PF01979"/>
    </source>
</evidence>
<evidence type="ECO:0000313" key="2">
    <source>
        <dbReference type="EMBL" id="SVD68978.1"/>
    </source>
</evidence>
<feature type="non-terminal residue" evidence="2">
    <location>
        <position position="271"/>
    </location>
</feature>
<dbReference type="GO" id="GO:0016787">
    <property type="term" value="F:hydrolase activity"/>
    <property type="evidence" value="ECO:0007669"/>
    <property type="project" value="InterPro"/>
</dbReference>
<dbReference type="EMBL" id="UINC01166817">
    <property type="protein sequence ID" value="SVD68978.1"/>
    <property type="molecule type" value="Genomic_DNA"/>
</dbReference>
<dbReference type="PANTHER" id="PTHR42717:SF1">
    <property type="entry name" value="IMIDAZOLONEPROPIONASE AND RELATED AMIDOHYDROLASES"/>
    <property type="match status" value="1"/>
</dbReference>
<dbReference type="PANTHER" id="PTHR42717">
    <property type="entry name" value="DIHYDROOROTASE-RELATED"/>
    <property type="match status" value="1"/>
</dbReference>
<dbReference type="InterPro" id="IPR020043">
    <property type="entry name" value="Deacetylase_Atu3266-like"/>
</dbReference>
<feature type="domain" description="Amidohydrolase-related" evidence="1">
    <location>
        <begin position="186"/>
        <end position="261"/>
    </location>
</feature>